<evidence type="ECO:0000256" key="2">
    <source>
        <dbReference type="ARBA" id="ARBA00004664"/>
    </source>
</evidence>
<protein>
    <recommendedName>
        <fullName evidence="4 9">N-(5'-phosphoribosyl)anthranilate isomerase</fullName>
        <shortName evidence="9">PRAI</shortName>
        <ecNumber evidence="3 9">5.3.1.24</ecNumber>
    </recommendedName>
</protein>
<reference evidence="11 12" key="1">
    <citation type="submission" date="2019-04" db="EMBL/GenBank/DDBJ databases">
        <title>Lampropedia sp YIM MLB12 draf genome.</title>
        <authorList>
            <person name="Wang Y.-X."/>
        </authorList>
    </citation>
    <scope>NUCLEOTIDE SEQUENCE [LARGE SCALE GENOMIC DNA]</scope>
    <source>
        <strain evidence="11 12">YIM MLB12</strain>
    </source>
</reference>
<sequence>MTDTLTTAQRQWRTRVKFCGLTREADVAAAAQAGADAVGFVLYPASPRAVTPARAKELARLLPPFVTPVLLLVNPTASEVEAALQAVPNATLQFHGDETPEQCWQLSGQGQRPFIRAARIPIETPVGQAPFDLVEYAHQFSQAQAILLDAHVTGYGGGGQAFNWSLLPTNVRSHLVLSGGLTPSNVIDGIHELSHRGLSLAVDVSSGIEAIGPDGKPRKGIKDAHTMHRFIAAVTQADAQLRANSARAAQQDEQ</sequence>
<comment type="caution">
    <text evidence="11">The sequence shown here is derived from an EMBL/GenBank/DDBJ whole genome shotgun (WGS) entry which is preliminary data.</text>
</comment>
<comment type="catalytic activity">
    <reaction evidence="1 9">
        <text>N-(5-phospho-beta-D-ribosyl)anthranilate = 1-(2-carboxyphenylamino)-1-deoxy-D-ribulose 5-phosphate</text>
        <dbReference type="Rhea" id="RHEA:21540"/>
        <dbReference type="ChEBI" id="CHEBI:18277"/>
        <dbReference type="ChEBI" id="CHEBI:58613"/>
        <dbReference type="EC" id="5.3.1.24"/>
    </reaction>
</comment>
<dbReference type="Gene3D" id="3.20.20.70">
    <property type="entry name" value="Aldolase class I"/>
    <property type="match status" value="1"/>
</dbReference>
<dbReference type="UniPathway" id="UPA00035">
    <property type="reaction ID" value="UER00042"/>
</dbReference>
<dbReference type="NCBIfam" id="NF002299">
    <property type="entry name" value="PRK01222.1-6"/>
    <property type="match status" value="1"/>
</dbReference>
<keyword evidence="12" id="KW-1185">Reference proteome</keyword>
<evidence type="ECO:0000256" key="3">
    <source>
        <dbReference type="ARBA" id="ARBA00012572"/>
    </source>
</evidence>
<dbReference type="InterPro" id="IPR013785">
    <property type="entry name" value="Aldolase_TIM"/>
</dbReference>
<evidence type="ECO:0000313" key="11">
    <source>
        <dbReference type="EMBL" id="THJ32781.1"/>
    </source>
</evidence>
<dbReference type="PANTHER" id="PTHR42894">
    <property type="entry name" value="N-(5'-PHOSPHORIBOSYL)ANTHRANILATE ISOMERASE"/>
    <property type="match status" value="1"/>
</dbReference>
<keyword evidence="5 9" id="KW-0028">Amino-acid biosynthesis</keyword>
<dbReference type="PANTHER" id="PTHR42894:SF1">
    <property type="entry name" value="N-(5'-PHOSPHORIBOSYL)ANTHRANILATE ISOMERASE"/>
    <property type="match status" value="1"/>
</dbReference>
<gene>
    <name evidence="9" type="primary">trpF</name>
    <name evidence="11" type="ORF">E8K88_10840</name>
</gene>
<dbReference type="Pfam" id="PF00697">
    <property type="entry name" value="PRAI"/>
    <property type="match status" value="1"/>
</dbReference>
<dbReference type="GO" id="GO:0004640">
    <property type="term" value="F:phosphoribosylanthranilate isomerase activity"/>
    <property type="evidence" value="ECO:0007669"/>
    <property type="project" value="UniProtKB-UniRule"/>
</dbReference>
<name>A0A4S5BPE2_9BURK</name>
<accession>A0A4S5BPE2</accession>
<evidence type="ECO:0000256" key="7">
    <source>
        <dbReference type="ARBA" id="ARBA00023141"/>
    </source>
</evidence>
<dbReference type="EC" id="5.3.1.24" evidence="3 9"/>
<dbReference type="InterPro" id="IPR044643">
    <property type="entry name" value="TrpF_fam"/>
</dbReference>
<evidence type="ECO:0000259" key="10">
    <source>
        <dbReference type="Pfam" id="PF00697"/>
    </source>
</evidence>
<feature type="domain" description="N-(5'phosphoribosyl) anthranilate isomerase (PRAI)" evidence="10">
    <location>
        <begin position="17"/>
        <end position="231"/>
    </location>
</feature>
<evidence type="ECO:0000256" key="1">
    <source>
        <dbReference type="ARBA" id="ARBA00001164"/>
    </source>
</evidence>
<keyword evidence="8 9" id="KW-0413">Isomerase</keyword>
<comment type="similarity">
    <text evidence="9">Belongs to the TrpF family.</text>
</comment>
<dbReference type="CDD" id="cd00405">
    <property type="entry name" value="PRAI"/>
    <property type="match status" value="1"/>
</dbReference>
<dbReference type="Proteomes" id="UP000306236">
    <property type="component" value="Unassembled WGS sequence"/>
</dbReference>
<evidence type="ECO:0000313" key="12">
    <source>
        <dbReference type="Proteomes" id="UP000306236"/>
    </source>
</evidence>
<dbReference type="OrthoDB" id="9796196at2"/>
<dbReference type="AlphaFoldDB" id="A0A4S5BPE2"/>
<dbReference type="SUPFAM" id="SSF51366">
    <property type="entry name" value="Ribulose-phoshate binding barrel"/>
    <property type="match status" value="1"/>
</dbReference>
<comment type="pathway">
    <text evidence="2 9">Amino-acid biosynthesis; L-tryptophan biosynthesis; L-tryptophan from chorismate: step 3/5.</text>
</comment>
<dbReference type="InterPro" id="IPR011060">
    <property type="entry name" value="RibuloseP-bd_barrel"/>
</dbReference>
<evidence type="ECO:0000256" key="5">
    <source>
        <dbReference type="ARBA" id="ARBA00022605"/>
    </source>
</evidence>
<evidence type="ECO:0000256" key="9">
    <source>
        <dbReference type="HAMAP-Rule" id="MF_00135"/>
    </source>
</evidence>
<dbReference type="RefSeq" id="WP_136406691.1">
    <property type="nucleotide sequence ID" value="NZ_JARXRQ010000021.1"/>
</dbReference>
<organism evidence="11 12">
    <name type="scientific">Lampropedia aestuarii</name>
    <dbReference type="NCBI Taxonomy" id="2562762"/>
    <lineage>
        <taxon>Bacteria</taxon>
        <taxon>Pseudomonadati</taxon>
        <taxon>Pseudomonadota</taxon>
        <taxon>Betaproteobacteria</taxon>
        <taxon>Burkholderiales</taxon>
        <taxon>Comamonadaceae</taxon>
        <taxon>Lampropedia</taxon>
    </lineage>
</organism>
<evidence type="ECO:0000256" key="4">
    <source>
        <dbReference type="ARBA" id="ARBA00022272"/>
    </source>
</evidence>
<keyword evidence="7 9" id="KW-0057">Aromatic amino acid biosynthesis</keyword>
<proteinExistence type="inferred from homology"/>
<dbReference type="EMBL" id="SSWX01000013">
    <property type="protein sequence ID" value="THJ32781.1"/>
    <property type="molecule type" value="Genomic_DNA"/>
</dbReference>
<evidence type="ECO:0000256" key="6">
    <source>
        <dbReference type="ARBA" id="ARBA00022822"/>
    </source>
</evidence>
<evidence type="ECO:0000256" key="8">
    <source>
        <dbReference type="ARBA" id="ARBA00023235"/>
    </source>
</evidence>
<dbReference type="InterPro" id="IPR001240">
    <property type="entry name" value="PRAI_dom"/>
</dbReference>
<keyword evidence="6 9" id="KW-0822">Tryptophan biosynthesis</keyword>
<dbReference type="GO" id="GO:0000162">
    <property type="term" value="P:L-tryptophan biosynthetic process"/>
    <property type="evidence" value="ECO:0007669"/>
    <property type="project" value="UniProtKB-UniRule"/>
</dbReference>
<dbReference type="HAMAP" id="MF_00135">
    <property type="entry name" value="PRAI"/>
    <property type="match status" value="1"/>
</dbReference>